<evidence type="ECO:0000313" key="7">
    <source>
        <dbReference type="EMBL" id="SMG27173.1"/>
    </source>
</evidence>
<gene>
    <name evidence="7" type="ORF">SAMN06296010_1395</name>
</gene>
<comment type="similarity">
    <text evidence="4">Belongs to the carotenoid/retinoid oxidoreductase family.</text>
</comment>
<name>A0A1X7JGL2_9MICO</name>
<reference evidence="8" key="1">
    <citation type="submission" date="2017-04" db="EMBL/GenBank/DDBJ databases">
        <authorList>
            <person name="Varghese N."/>
            <person name="Submissions S."/>
        </authorList>
    </citation>
    <scope>NUCLEOTIDE SEQUENCE [LARGE SCALE GENOMIC DNA]</scope>
    <source>
        <strain evidence="8">VKM Ac-2510</strain>
    </source>
</reference>
<sequence length="638" mass="67741">MTVIPTGGETDPQGVPRRAIVIGAGISGLASAALLAREGYSVTVLEKQASVGGRAGVWKKDGFTFDTGPSWYLMPEVFDHFYKLMGTSAAEQLDLTRLDPGYRVFFEGEETTVDIRSDLDSNLELFESIEPGAGVKMAGYLDSAAETYELAKKYFLYSTFEDLKPLAVGPVVSRTLRLVRLLTETLASFAGRAVHDRRLQQILGYPAVFLGSSPYAAPSMYHLMSHLDMNDGVLYPQGGFGQVIASIANIARDAGVEIHTGATVTRIVLELDPALRAPEPEKSVYDYETTEFDTNVIDRDELRRVLAGEVDAHGNGAAASPSGPGSSTAGAGAAADSVTAPRASDRSRVGGVHYLDDEGRAHELEADLVVATADLRHVETTMLLPELQTYPESYWQKKTAGPSAVLVYLGVTGELPELAHHSLFFTKDWKGDFGKIFGASKFGRFGPKGPTSVPEPASIYVCRPSATDSGVAPEGHENIFILVPIPADPAIGHGGENGQGDVRVERIADAAIAQVAEWAGVPDLADRIVVRRTVGPADFVDDLNSWKGTALGPAHTLGQSAFFRAGNVSKKVDGLVYAGGSTIPGIGLPMCLISAELVIKRLRGDTSTGALAEPADETAEIAPLPFPADASTDLPADD</sequence>
<dbReference type="EMBL" id="FXAY01000002">
    <property type="protein sequence ID" value="SMG27173.1"/>
    <property type="molecule type" value="Genomic_DNA"/>
</dbReference>
<proteinExistence type="inferred from homology"/>
<accession>A0A1X7JGL2</accession>
<feature type="region of interest" description="Disordered" evidence="5">
    <location>
        <begin position="609"/>
        <end position="638"/>
    </location>
</feature>
<keyword evidence="2 4" id="KW-0125">Carotenoid biosynthesis</keyword>
<feature type="region of interest" description="Disordered" evidence="5">
    <location>
        <begin position="313"/>
        <end position="347"/>
    </location>
</feature>
<dbReference type="InterPro" id="IPR036188">
    <property type="entry name" value="FAD/NAD-bd_sf"/>
</dbReference>
<dbReference type="Pfam" id="PF01593">
    <property type="entry name" value="Amino_oxidase"/>
    <property type="match status" value="1"/>
</dbReference>
<dbReference type="InterPro" id="IPR014105">
    <property type="entry name" value="Carotenoid/retinoid_OxRdtase"/>
</dbReference>
<feature type="compositionally biased region" description="Low complexity" evidence="5">
    <location>
        <begin position="316"/>
        <end position="341"/>
    </location>
</feature>
<dbReference type="AlphaFoldDB" id="A0A1X7JGL2"/>
<comment type="pathway">
    <text evidence="1 4">Carotenoid biosynthesis.</text>
</comment>
<evidence type="ECO:0000256" key="4">
    <source>
        <dbReference type="RuleBase" id="RU362075"/>
    </source>
</evidence>
<protein>
    <submittedName>
        <fullName evidence="7">Phytoene desaturase</fullName>
    </submittedName>
</protein>
<dbReference type="NCBIfam" id="TIGR02734">
    <property type="entry name" value="crtI_fam"/>
    <property type="match status" value="2"/>
</dbReference>
<dbReference type="RefSeq" id="WP_244894669.1">
    <property type="nucleotide sequence ID" value="NZ_FXAY01000002.1"/>
</dbReference>
<evidence type="ECO:0000256" key="2">
    <source>
        <dbReference type="ARBA" id="ARBA00022746"/>
    </source>
</evidence>
<dbReference type="STRING" id="150121.SAMN06296010_1395"/>
<evidence type="ECO:0000259" key="6">
    <source>
        <dbReference type="Pfam" id="PF01593"/>
    </source>
</evidence>
<organism evidence="7 8">
    <name type="scientific">Agreia pratensis</name>
    <dbReference type="NCBI Taxonomy" id="150121"/>
    <lineage>
        <taxon>Bacteria</taxon>
        <taxon>Bacillati</taxon>
        <taxon>Actinomycetota</taxon>
        <taxon>Actinomycetes</taxon>
        <taxon>Micrococcales</taxon>
        <taxon>Microbacteriaceae</taxon>
        <taxon>Agreia</taxon>
    </lineage>
</organism>
<evidence type="ECO:0000256" key="5">
    <source>
        <dbReference type="SAM" id="MobiDB-lite"/>
    </source>
</evidence>
<evidence type="ECO:0000256" key="3">
    <source>
        <dbReference type="ARBA" id="ARBA00023002"/>
    </source>
</evidence>
<keyword evidence="3 4" id="KW-0560">Oxidoreductase</keyword>
<dbReference type="GO" id="GO:0016117">
    <property type="term" value="P:carotenoid biosynthetic process"/>
    <property type="evidence" value="ECO:0007669"/>
    <property type="project" value="UniProtKB-KW"/>
</dbReference>
<dbReference type="SUPFAM" id="SSF51905">
    <property type="entry name" value="FAD/NAD(P)-binding domain"/>
    <property type="match status" value="1"/>
</dbReference>
<dbReference type="GO" id="GO:0016491">
    <property type="term" value="F:oxidoreductase activity"/>
    <property type="evidence" value="ECO:0007669"/>
    <property type="project" value="UniProtKB-KW"/>
</dbReference>
<dbReference type="Gene3D" id="3.50.50.60">
    <property type="entry name" value="FAD/NAD(P)-binding domain"/>
    <property type="match status" value="2"/>
</dbReference>
<dbReference type="PANTHER" id="PTHR43734:SF1">
    <property type="entry name" value="PHYTOENE DESATURASE"/>
    <property type="match status" value="1"/>
</dbReference>
<dbReference type="PANTHER" id="PTHR43734">
    <property type="entry name" value="PHYTOENE DESATURASE"/>
    <property type="match status" value="1"/>
</dbReference>
<evidence type="ECO:0000256" key="1">
    <source>
        <dbReference type="ARBA" id="ARBA00004829"/>
    </source>
</evidence>
<dbReference type="Proteomes" id="UP000193244">
    <property type="component" value="Unassembled WGS sequence"/>
</dbReference>
<feature type="domain" description="Amine oxidase" evidence="6">
    <location>
        <begin position="26"/>
        <end position="269"/>
    </location>
</feature>
<dbReference type="InterPro" id="IPR002937">
    <property type="entry name" value="Amino_oxidase"/>
</dbReference>
<evidence type="ECO:0000313" key="8">
    <source>
        <dbReference type="Proteomes" id="UP000193244"/>
    </source>
</evidence>
<keyword evidence="8" id="KW-1185">Reference proteome</keyword>